<reference evidence="8 9" key="1">
    <citation type="submission" date="2020-10" db="EMBL/GenBank/DDBJ databases">
        <title>Sequencing the genomes of 1000 actinobacteria strains.</title>
        <authorList>
            <person name="Klenk H.-P."/>
        </authorList>
    </citation>
    <scope>NUCLEOTIDE SEQUENCE [LARGE SCALE GENOMIC DNA]</scope>
    <source>
        <strain evidence="8 9">DSM 15666</strain>
    </source>
</reference>
<comment type="subcellular location">
    <subcellularLocation>
        <location evidence="1">Cell membrane</location>
        <topology evidence="1">Multi-pass membrane protein</topology>
    </subcellularLocation>
</comment>
<evidence type="ECO:0000256" key="7">
    <source>
        <dbReference type="SAM" id="Phobius"/>
    </source>
</evidence>
<accession>A0ABR9JEY3</accession>
<feature type="transmembrane region" description="Helical" evidence="7">
    <location>
        <begin position="179"/>
        <end position="202"/>
    </location>
</feature>
<feature type="transmembrane region" description="Helical" evidence="7">
    <location>
        <begin position="299"/>
        <end position="322"/>
    </location>
</feature>
<evidence type="ECO:0000256" key="3">
    <source>
        <dbReference type="ARBA" id="ARBA00022692"/>
    </source>
</evidence>
<dbReference type="InterPro" id="IPR017039">
    <property type="entry name" value="Virul_fac_BrkB"/>
</dbReference>
<sequence>MNEHSDPQGQPDRSDRADRVEGALRAHRDRRHPIEDHGSPGSAATYTDQLQVGTIAAAADQPYMVKNRQREDYAEITGGAHGRRRRKLKSPVKLTGKTLKYSMKRTIAEFARDGCTDLAAGLTYYTVLSIFPALIALVSLLSLVGQANFLEDTLSELVEPSTMDTLQPVLDAVTSAQGAGLGLALGILTALWTASNYVNAFSRSMNRIYEVEEGRSILKLRPLFYLITAVLIVLVAVSAVLLVVSGGLAEAVGNTVGLGSTAVTIFNWAKYPVLLLVVVLCIALLYYATPNLSQPGVRWISGGALLAIVVMILATLGVAFYVSNFSNYSATYGTLAGVIIFLIWIYIMNLVLLLGAEFDSELERGRQLQSGIEAERTIMLPPREMKTAEKKSKKYEALVAQGQALRVTRGETSDPEASWRR</sequence>
<evidence type="ECO:0000256" key="2">
    <source>
        <dbReference type="ARBA" id="ARBA00022475"/>
    </source>
</evidence>
<dbReference type="Proteomes" id="UP000643525">
    <property type="component" value="Unassembled WGS sequence"/>
</dbReference>
<evidence type="ECO:0000256" key="6">
    <source>
        <dbReference type="SAM" id="MobiDB-lite"/>
    </source>
</evidence>
<dbReference type="PANTHER" id="PTHR30213">
    <property type="entry name" value="INNER MEMBRANE PROTEIN YHJD"/>
    <property type="match status" value="1"/>
</dbReference>
<feature type="transmembrane region" description="Helical" evidence="7">
    <location>
        <begin position="122"/>
        <end position="144"/>
    </location>
</feature>
<feature type="compositionally biased region" description="Basic and acidic residues" evidence="6">
    <location>
        <begin position="1"/>
        <end position="38"/>
    </location>
</feature>
<keyword evidence="9" id="KW-1185">Reference proteome</keyword>
<feature type="transmembrane region" description="Helical" evidence="7">
    <location>
        <begin position="223"/>
        <end position="248"/>
    </location>
</feature>
<comment type="caution">
    <text evidence="8">The sequence shown here is derived from an EMBL/GenBank/DDBJ whole genome shotgun (WGS) entry which is preliminary data.</text>
</comment>
<evidence type="ECO:0000313" key="8">
    <source>
        <dbReference type="EMBL" id="MBE1524484.1"/>
    </source>
</evidence>
<name>A0ABR9JEY3_9MICC</name>
<dbReference type="PANTHER" id="PTHR30213:SF0">
    <property type="entry name" value="UPF0761 MEMBRANE PROTEIN YIHY"/>
    <property type="match status" value="1"/>
</dbReference>
<organism evidence="8 9">
    <name type="scientific">Nesterenkonia lutea</name>
    <dbReference type="NCBI Taxonomy" id="272919"/>
    <lineage>
        <taxon>Bacteria</taxon>
        <taxon>Bacillati</taxon>
        <taxon>Actinomycetota</taxon>
        <taxon>Actinomycetes</taxon>
        <taxon>Micrococcales</taxon>
        <taxon>Micrococcaceae</taxon>
        <taxon>Nesterenkonia</taxon>
    </lineage>
</organism>
<evidence type="ECO:0000256" key="4">
    <source>
        <dbReference type="ARBA" id="ARBA00022989"/>
    </source>
</evidence>
<feature type="transmembrane region" description="Helical" evidence="7">
    <location>
        <begin position="334"/>
        <end position="356"/>
    </location>
</feature>
<gene>
    <name evidence="8" type="ORF">H4W27_001602</name>
</gene>
<dbReference type="NCBIfam" id="TIGR00765">
    <property type="entry name" value="yihY_not_rbn"/>
    <property type="match status" value="1"/>
</dbReference>
<keyword evidence="2" id="KW-1003">Cell membrane</keyword>
<evidence type="ECO:0000313" key="9">
    <source>
        <dbReference type="Proteomes" id="UP000643525"/>
    </source>
</evidence>
<evidence type="ECO:0000256" key="5">
    <source>
        <dbReference type="ARBA" id="ARBA00023136"/>
    </source>
</evidence>
<keyword evidence="3 7" id="KW-0812">Transmembrane</keyword>
<dbReference type="RefSeq" id="WP_225939055.1">
    <property type="nucleotide sequence ID" value="NZ_BAAALJ010000002.1"/>
</dbReference>
<feature type="transmembrane region" description="Helical" evidence="7">
    <location>
        <begin position="268"/>
        <end position="287"/>
    </location>
</feature>
<keyword evidence="5 7" id="KW-0472">Membrane</keyword>
<evidence type="ECO:0000256" key="1">
    <source>
        <dbReference type="ARBA" id="ARBA00004651"/>
    </source>
</evidence>
<dbReference type="EMBL" id="JADBED010000001">
    <property type="protein sequence ID" value="MBE1524484.1"/>
    <property type="molecule type" value="Genomic_DNA"/>
</dbReference>
<feature type="region of interest" description="Disordered" evidence="6">
    <location>
        <begin position="1"/>
        <end position="45"/>
    </location>
</feature>
<dbReference type="Pfam" id="PF03631">
    <property type="entry name" value="Virul_fac_BrkB"/>
    <property type="match status" value="1"/>
</dbReference>
<keyword evidence="4 7" id="KW-1133">Transmembrane helix</keyword>
<proteinExistence type="predicted"/>
<protein>
    <submittedName>
        <fullName evidence="8">Membrane protein</fullName>
    </submittedName>
</protein>